<dbReference type="PANTHER" id="PTHR32309:SF13">
    <property type="entry name" value="FERRIC ENTEROBACTIN TRANSPORT PROTEIN FEPE"/>
    <property type="match status" value="1"/>
</dbReference>
<dbReference type="InterPro" id="IPR050445">
    <property type="entry name" value="Bact_polysacc_biosynth/exp"/>
</dbReference>
<dbReference type="GO" id="GO:0005886">
    <property type="term" value="C:plasma membrane"/>
    <property type="evidence" value="ECO:0007669"/>
    <property type="project" value="TreeGrafter"/>
</dbReference>
<evidence type="ECO:0000313" key="3">
    <source>
        <dbReference type="Proteomes" id="UP000784286"/>
    </source>
</evidence>
<comment type="caution">
    <text evidence="2">The sequence shown here is derived from an EMBL/GenBank/DDBJ whole genome shotgun (WGS) entry which is preliminary data.</text>
</comment>
<reference evidence="2" key="1">
    <citation type="journal article" date="2021" name="PeerJ">
        <title>Extensive microbial diversity within the chicken gut microbiome revealed by metagenomics and culture.</title>
        <authorList>
            <person name="Gilroy R."/>
            <person name="Ravi A."/>
            <person name="Getino M."/>
            <person name="Pursley I."/>
            <person name="Horton D.L."/>
            <person name="Alikhan N.F."/>
            <person name="Baker D."/>
            <person name="Gharbi K."/>
            <person name="Hall N."/>
            <person name="Watson M."/>
            <person name="Adriaenssens E.M."/>
            <person name="Foster-Nyarko E."/>
            <person name="Jarju S."/>
            <person name="Secka A."/>
            <person name="Antonio M."/>
            <person name="Oren A."/>
            <person name="Chaudhuri R.R."/>
            <person name="La Ragione R."/>
            <person name="Hildebrand F."/>
            <person name="Pallen M.J."/>
        </authorList>
    </citation>
    <scope>NUCLEOTIDE SEQUENCE</scope>
    <source>
        <strain evidence="2">8470</strain>
    </source>
</reference>
<protein>
    <submittedName>
        <fullName evidence="2">Chain-length determining protein</fullName>
    </submittedName>
</protein>
<organism evidence="2 3">
    <name type="scientific">Candidatus Phocaeicola excrementipullorum</name>
    <dbReference type="NCBI Taxonomy" id="2838731"/>
    <lineage>
        <taxon>Bacteria</taxon>
        <taxon>Pseudomonadati</taxon>
        <taxon>Bacteroidota</taxon>
        <taxon>Bacteroidia</taxon>
        <taxon>Bacteroidales</taxon>
        <taxon>Bacteroidaceae</taxon>
        <taxon>Phocaeicola</taxon>
    </lineage>
</organism>
<name>A0A948X5L5_9BACT</name>
<accession>A0A948X5L5</accession>
<feature type="transmembrane region" description="Helical" evidence="1">
    <location>
        <begin position="140"/>
        <end position="159"/>
    </location>
</feature>
<dbReference type="PANTHER" id="PTHR32309">
    <property type="entry name" value="TYROSINE-PROTEIN KINASE"/>
    <property type="match status" value="1"/>
</dbReference>
<evidence type="ECO:0000256" key="1">
    <source>
        <dbReference type="SAM" id="Phobius"/>
    </source>
</evidence>
<evidence type="ECO:0000313" key="2">
    <source>
        <dbReference type="EMBL" id="MBU3855883.1"/>
    </source>
</evidence>
<keyword evidence="1" id="KW-0812">Transmembrane</keyword>
<feature type="transmembrane region" description="Helical" evidence="1">
    <location>
        <begin position="35"/>
        <end position="53"/>
    </location>
</feature>
<gene>
    <name evidence="2" type="ORF">H9928_04890</name>
</gene>
<keyword evidence="1" id="KW-1133">Transmembrane helix</keyword>
<reference evidence="2" key="2">
    <citation type="submission" date="2021-04" db="EMBL/GenBank/DDBJ databases">
        <authorList>
            <person name="Gilroy R."/>
        </authorList>
    </citation>
    <scope>NUCLEOTIDE SEQUENCE</scope>
    <source>
        <strain evidence="2">8470</strain>
    </source>
</reference>
<dbReference type="AlphaFoldDB" id="A0A948X5L5"/>
<feature type="transmembrane region" description="Helical" evidence="1">
    <location>
        <begin position="334"/>
        <end position="354"/>
    </location>
</feature>
<dbReference type="GO" id="GO:0004713">
    <property type="term" value="F:protein tyrosine kinase activity"/>
    <property type="evidence" value="ECO:0007669"/>
    <property type="project" value="TreeGrafter"/>
</dbReference>
<dbReference type="Proteomes" id="UP000784286">
    <property type="component" value="Unassembled WGS sequence"/>
</dbReference>
<proteinExistence type="predicted"/>
<sequence length="379" mass="42593">MTEQKNDITEKKQQEVAEIDLIVLLKKLVDDRRKIYKAIGVGALIGLVIGFSLPKEYEVKVSLSPESGLDNTGGLASIASMFGLSSGSASLGEDALSFNMFPEIVKTTPFLLEMLETPVMTKDSVSMSLYDYLDTQNKPWWGYMIGLPGKAIGGVVSLFKDKPEEKENQPIDPFRLTRKQSERIRMLRKVLDAETDKKTSMTTVSVKLQDPVATALVADSAITKLQRYITDYRTRKAQQDCIYLEKITQEREAIYIKAQKEYAHFADANKNIILQSVKAESERLQKAATAAYEVYSQMETQLQLAKAKVQEAKPVFAVVEPSTIPLHPSSPKKMILLIGFVFLAFICESAWILFGEDFWTSFKTEMKSPKAETEKDENQ</sequence>
<keyword evidence="1" id="KW-0472">Membrane</keyword>
<dbReference type="EMBL" id="JAHLFJ010000047">
    <property type="protein sequence ID" value="MBU3855883.1"/>
    <property type="molecule type" value="Genomic_DNA"/>
</dbReference>